<gene>
    <name evidence="1" type="ORF">Tco_0773041</name>
</gene>
<dbReference type="EMBL" id="BQNB010011425">
    <property type="protein sequence ID" value="GJS90405.1"/>
    <property type="molecule type" value="Genomic_DNA"/>
</dbReference>
<keyword evidence="2" id="KW-1185">Reference proteome</keyword>
<evidence type="ECO:0000313" key="1">
    <source>
        <dbReference type="EMBL" id="GJS90405.1"/>
    </source>
</evidence>
<protein>
    <submittedName>
        <fullName evidence="1">Uncharacterized protein</fullName>
    </submittedName>
</protein>
<sequence>MVRGQYLTVDHVGLSLVRVDDCEYGIADRKGDVDVGVFLDTSMTFGVLGERYCVWLGEGARMRADRLRLVRGP</sequence>
<comment type="caution">
    <text evidence="1">The sequence shown here is derived from an EMBL/GenBank/DDBJ whole genome shotgun (WGS) entry which is preliminary data.</text>
</comment>
<evidence type="ECO:0000313" key="2">
    <source>
        <dbReference type="Proteomes" id="UP001151760"/>
    </source>
</evidence>
<dbReference type="Proteomes" id="UP001151760">
    <property type="component" value="Unassembled WGS sequence"/>
</dbReference>
<name>A0ABQ4ZJR3_9ASTR</name>
<proteinExistence type="predicted"/>
<organism evidence="1 2">
    <name type="scientific">Tanacetum coccineum</name>
    <dbReference type="NCBI Taxonomy" id="301880"/>
    <lineage>
        <taxon>Eukaryota</taxon>
        <taxon>Viridiplantae</taxon>
        <taxon>Streptophyta</taxon>
        <taxon>Embryophyta</taxon>
        <taxon>Tracheophyta</taxon>
        <taxon>Spermatophyta</taxon>
        <taxon>Magnoliopsida</taxon>
        <taxon>eudicotyledons</taxon>
        <taxon>Gunneridae</taxon>
        <taxon>Pentapetalae</taxon>
        <taxon>asterids</taxon>
        <taxon>campanulids</taxon>
        <taxon>Asterales</taxon>
        <taxon>Asteraceae</taxon>
        <taxon>Asteroideae</taxon>
        <taxon>Anthemideae</taxon>
        <taxon>Anthemidinae</taxon>
        <taxon>Tanacetum</taxon>
    </lineage>
</organism>
<reference evidence="1" key="1">
    <citation type="journal article" date="2022" name="Int. J. Mol. Sci.">
        <title>Draft Genome of Tanacetum Coccineum: Genomic Comparison of Closely Related Tanacetum-Family Plants.</title>
        <authorList>
            <person name="Yamashiro T."/>
            <person name="Shiraishi A."/>
            <person name="Nakayama K."/>
            <person name="Satake H."/>
        </authorList>
    </citation>
    <scope>NUCLEOTIDE SEQUENCE</scope>
</reference>
<reference evidence="1" key="2">
    <citation type="submission" date="2022-01" db="EMBL/GenBank/DDBJ databases">
        <authorList>
            <person name="Yamashiro T."/>
            <person name="Shiraishi A."/>
            <person name="Satake H."/>
            <person name="Nakayama K."/>
        </authorList>
    </citation>
    <scope>NUCLEOTIDE SEQUENCE</scope>
</reference>
<accession>A0ABQ4ZJR3</accession>